<dbReference type="HOGENOM" id="CLU_488483_0_0_1"/>
<dbReference type="EMBL" id="KN824285">
    <property type="protein sequence ID" value="KIM30185.1"/>
    <property type="molecule type" value="Genomic_DNA"/>
</dbReference>
<dbReference type="AlphaFoldDB" id="A0A0C3B093"/>
<feature type="domain" description="Protein kinase" evidence="3">
    <location>
        <begin position="26"/>
        <end position="313"/>
    </location>
</feature>
<dbReference type="OrthoDB" id="4062651at2759"/>
<dbReference type="SUPFAM" id="SSF56112">
    <property type="entry name" value="Protein kinase-like (PK-like)"/>
    <property type="match status" value="1"/>
</dbReference>
<dbReference type="PROSITE" id="PS01159">
    <property type="entry name" value="WW_DOMAIN_1"/>
    <property type="match status" value="1"/>
</dbReference>
<feature type="region of interest" description="Disordered" evidence="1">
    <location>
        <begin position="381"/>
        <end position="430"/>
    </location>
</feature>
<name>A0A0C3B093_SERVB</name>
<evidence type="ECO:0000259" key="4">
    <source>
        <dbReference type="PROSITE" id="PS50020"/>
    </source>
</evidence>
<feature type="domain" description="WW" evidence="4">
    <location>
        <begin position="605"/>
        <end position="638"/>
    </location>
</feature>
<feature type="domain" description="C2" evidence="2">
    <location>
        <begin position="410"/>
        <end position="537"/>
    </location>
</feature>
<reference evidence="6" key="2">
    <citation type="submission" date="2015-01" db="EMBL/GenBank/DDBJ databases">
        <title>Evolutionary Origins and Diversification of the Mycorrhizal Mutualists.</title>
        <authorList>
            <consortium name="DOE Joint Genome Institute"/>
            <consortium name="Mycorrhizal Genomics Consortium"/>
            <person name="Kohler A."/>
            <person name="Kuo A."/>
            <person name="Nagy L.G."/>
            <person name="Floudas D."/>
            <person name="Copeland A."/>
            <person name="Barry K.W."/>
            <person name="Cichocki N."/>
            <person name="Veneault-Fourrey C."/>
            <person name="LaButti K."/>
            <person name="Lindquist E.A."/>
            <person name="Lipzen A."/>
            <person name="Lundell T."/>
            <person name="Morin E."/>
            <person name="Murat C."/>
            <person name="Riley R."/>
            <person name="Ohm R."/>
            <person name="Sun H."/>
            <person name="Tunlid A."/>
            <person name="Henrissat B."/>
            <person name="Grigoriev I.V."/>
            <person name="Hibbett D.S."/>
            <person name="Martin F."/>
        </authorList>
    </citation>
    <scope>NUCLEOTIDE SEQUENCE [LARGE SCALE GENOMIC DNA]</scope>
    <source>
        <strain evidence="6">MAFF 305830</strain>
    </source>
</reference>
<dbReference type="Gene3D" id="1.10.510.10">
    <property type="entry name" value="Transferase(Phosphotransferase) domain 1"/>
    <property type="match status" value="1"/>
</dbReference>
<keyword evidence="6" id="KW-1185">Reference proteome</keyword>
<feature type="compositionally biased region" description="Polar residues" evidence="1">
    <location>
        <begin position="416"/>
        <end position="430"/>
    </location>
</feature>
<evidence type="ECO:0008006" key="7">
    <source>
        <dbReference type="Google" id="ProtNLM"/>
    </source>
</evidence>
<dbReference type="PANTHER" id="PTHR44329">
    <property type="entry name" value="SERINE/THREONINE-PROTEIN KINASE TNNI3K-RELATED"/>
    <property type="match status" value="1"/>
</dbReference>
<feature type="compositionally biased region" description="Low complexity" evidence="1">
    <location>
        <begin position="581"/>
        <end position="594"/>
    </location>
</feature>
<protein>
    <recommendedName>
        <fullName evidence="7">Protein kinase domain-containing protein</fullName>
    </recommendedName>
</protein>
<dbReference type="SUPFAM" id="SSF51045">
    <property type="entry name" value="WW domain"/>
    <property type="match status" value="2"/>
</dbReference>
<dbReference type="SUPFAM" id="SSF49562">
    <property type="entry name" value="C2 domain (Calcium/lipid-binding domain, CaLB)"/>
    <property type="match status" value="1"/>
</dbReference>
<feature type="domain" description="WW" evidence="4">
    <location>
        <begin position="651"/>
        <end position="682"/>
    </location>
</feature>
<dbReference type="Proteomes" id="UP000054097">
    <property type="component" value="Unassembled WGS sequence"/>
</dbReference>
<dbReference type="InterPro" id="IPR000008">
    <property type="entry name" value="C2_dom"/>
</dbReference>
<dbReference type="STRING" id="933852.A0A0C3B093"/>
<dbReference type="InterPro" id="IPR001202">
    <property type="entry name" value="WW_dom"/>
</dbReference>
<dbReference type="Gene3D" id="2.20.70.10">
    <property type="match status" value="2"/>
</dbReference>
<feature type="compositionally biased region" description="Polar residues" evidence="1">
    <location>
        <begin position="333"/>
        <end position="343"/>
    </location>
</feature>
<evidence type="ECO:0000259" key="2">
    <source>
        <dbReference type="PROSITE" id="PS50004"/>
    </source>
</evidence>
<dbReference type="InterPro" id="IPR000719">
    <property type="entry name" value="Prot_kinase_dom"/>
</dbReference>
<dbReference type="InterPro" id="IPR011009">
    <property type="entry name" value="Kinase-like_dom_sf"/>
</dbReference>
<dbReference type="CDD" id="cd00201">
    <property type="entry name" value="WW"/>
    <property type="match status" value="2"/>
</dbReference>
<dbReference type="PROSITE" id="PS50004">
    <property type="entry name" value="C2"/>
    <property type="match status" value="1"/>
</dbReference>
<dbReference type="InterPro" id="IPR051681">
    <property type="entry name" value="Ser/Thr_Kinases-Pseudokinases"/>
</dbReference>
<feature type="compositionally biased region" description="Basic and acidic residues" evidence="1">
    <location>
        <begin position="344"/>
        <end position="359"/>
    </location>
</feature>
<dbReference type="GO" id="GO:0004674">
    <property type="term" value="F:protein serine/threonine kinase activity"/>
    <property type="evidence" value="ECO:0007669"/>
    <property type="project" value="TreeGrafter"/>
</dbReference>
<dbReference type="Pfam" id="PF00168">
    <property type="entry name" value="C2"/>
    <property type="match status" value="1"/>
</dbReference>
<organism evidence="5 6">
    <name type="scientific">Serendipita vermifera MAFF 305830</name>
    <dbReference type="NCBI Taxonomy" id="933852"/>
    <lineage>
        <taxon>Eukaryota</taxon>
        <taxon>Fungi</taxon>
        <taxon>Dikarya</taxon>
        <taxon>Basidiomycota</taxon>
        <taxon>Agaricomycotina</taxon>
        <taxon>Agaricomycetes</taxon>
        <taxon>Sebacinales</taxon>
        <taxon>Serendipitaceae</taxon>
        <taxon>Serendipita</taxon>
    </lineage>
</organism>
<evidence type="ECO:0000256" key="1">
    <source>
        <dbReference type="SAM" id="MobiDB-lite"/>
    </source>
</evidence>
<evidence type="ECO:0000259" key="3">
    <source>
        <dbReference type="PROSITE" id="PS50011"/>
    </source>
</evidence>
<dbReference type="SMART" id="SM00220">
    <property type="entry name" value="S_TKc"/>
    <property type="match status" value="1"/>
</dbReference>
<dbReference type="GO" id="GO:0005524">
    <property type="term" value="F:ATP binding"/>
    <property type="evidence" value="ECO:0007669"/>
    <property type="project" value="InterPro"/>
</dbReference>
<dbReference type="InterPro" id="IPR035892">
    <property type="entry name" value="C2_domain_sf"/>
</dbReference>
<evidence type="ECO:0000313" key="6">
    <source>
        <dbReference type="Proteomes" id="UP000054097"/>
    </source>
</evidence>
<dbReference type="InterPro" id="IPR008271">
    <property type="entry name" value="Ser/Thr_kinase_AS"/>
</dbReference>
<dbReference type="SMART" id="SM00239">
    <property type="entry name" value="C2"/>
    <property type="match status" value="1"/>
</dbReference>
<dbReference type="SMART" id="SM00456">
    <property type="entry name" value="WW"/>
    <property type="match status" value="2"/>
</dbReference>
<evidence type="ECO:0000313" key="5">
    <source>
        <dbReference type="EMBL" id="KIM30185.1"/>
    </source>
</evidence>
<dbReference type="Pfam" id="PF00397">
    <property type="entry name" value="WW"/>
    <property type="match status" value="1"/>
</dbReference>
<dbReference type="PROSITE" id="PS50011">
    <property type="entry name" value="PROTEIN_KINASE_DOM"/>
    <property type="match status" value="1"/>
</dbReference>
<proteinExistence type="predicted"/>
<feature type="region of interest" description="Disordered" evidence="1">
    <location>
        <begin position="329"/>
        <end position="368"/>
    </location>
</feature>
<accession>A0A0C3B093</accession>
<sequence>MDYGTGGKISFDHLPDAPDLRGQITIQEYKPFYSGSYSCVYRGIYEKDGEMVVVVVKILNNKIRGTALESMLRKLQHERRAWGALHHPNILPLYGFVDDEEFFQPGALVSPWLEKGDAESFLAIQGGSMEMQKRVLLWKDVVSGVNYLHSFNPALVHGDLKPRNVLVNQSGSAQICDFGLSRIFLEEGSTGMTTISMHTGTERYLARELVVGSDEARPTTASDVHALGCIGLEFIFLQMPYSNRKNNFRGVIYSDIKGGMPPGQRPDDLSTASEYHWTLLVECWNLDPAKRPDAPQLLERLMARSGRSEHGDIHIPQSSGVTEDAGLIRSESQEGQPTQSQTSRDTKSPVRFNGFKDKGYSTYNSSSSSLDSMVTALETLPPARDRKESLQRSSGSLASTIYAPPLSTPGRAQDGPSLSETQAGVPLQPTQGRKVQLTVVAAESLIKRDVFAFPYPFVVVTVDSVQTQATEVIKRTLHPSWDQSFEFTVTESSVIELQIRDERKYNRTKELGCLGVVDFNVSKMLDLRLGGEETFTFDLKQKYDDIAVQGKIVIRLSTHISKPPGNQDPFGSSSVNAVKAPSTTGTPNPTPGVGQNSSNTEEQDGPLPSGWERRKDHLGRTYYVDHKKHTTSWIRPPSDPVKEIVSKVDLGPLPAGWKEKVTPEGRSYFVGPGPTTWVDPRQKQYIRSTSGIDAGW</sequence>
<gene>
    <name evidence="5" type="ORF">M408DRAFT_328268</name>
</gene>
<dbReference type="PROSITE" id="PS00108">
    <property type="entry name" value="PROTEIN_KINASE_ST"/>
    <property type="match status" value="1"/>
</dbReference>
<dbReference type="PROSITE" id="PS50020">
    <property type="entry name" value="WW_DOMAIN_2"/>
    <property type="match status" value="2"/>
</dbReference>
<dbReference type="Pfam" id="PF00069">
    <property type="entry name" value="Pkinase"/>
    <property type="match status" value="1"/>
</dbReference>
<dbReference type="InterPro" id="IPR036020">
    <property type="entry name" value="WW_dom_sf"/>
</dbReference>
<dbReference type="Gene3D" id="2.60.40.150">
    <property type="entry name" value="C2 domain"/>
    <property type="match status" value="1"/>
</dbReference>
<reference evidence="5 6" key="1">
    <citation type="submission" date="2014-04" db="EMBL/GenBank/DDBJ databases">
        <authorList>
            <consortium name="DOE Joint Genome Institute"/>
            <person name="Kuo A."/>
            <person name="Zuccaro A."/>
            <person name="Kohler A."/>
            <person name="Nagy L.G."/>
            <person name="Floudas D."/>
            <person name="Copeland A."/>
            <person name="Barry K.W."/>
            <person name="Cichocki N."/>
            <person name="Veneault-Fourrey C."/>
            <person name="LaButti K."/>
            <person name="Lindquist E.A."/>
            <person name="Lipzen A."/>
            <person name="Lundell T."/>
            <person name="Morin E."/>
            <person name="Murat C."/>
            <person name="Sun H."/>
            <person name="Tunlid A."/>
            <person name="Henrissat B."/>
            <person name="Grigoriev I.V."/>
            <person name="Hibbett D.S."/>
            <person name="Martin F."/>
            <person name="Nordberg H.P."/>
            <person name="Cantor M.N."/>
            <person name="Hua S.X."/>
        </authorList>
    </citation>
    <scope>NUCLEOTIDE SEQUENCE [LARGE SCALE GENOMIC DNA]</scope>
    <source>
        <strain evidence="5 6">MAFF 305830</strain>
    </source>
</reference>
<feature type="region of interest" description="Disordered" evidence="1">
    <location>
        <begin position="559"/>
        <end position="614"/>
    </location>
</feature>